<evidence type="ECO:0000259" key="14">
    <source>
        <dbReference type="Pfam" id="PF01433"/>
    </source>
</evidence>
<dbReference type="PRINTS" id="PR00756">
    <property type="entry name" value="ALADIPTASE"/>
</dbReference>
<keyword evidence="13" id="KW-0732">Signal</keyword>
<feature type="domain" description="Aminopeptidase N-like N-terminal" evidence="15">
    <location>
        <begin position="61"/>
        <end position="231"/>
    </location>
</feature>
<dbReference type="GO" id="GO:0008270">
    <property type="term" value="F:zinc ion binding"/>
    <property type="evidence" value="ECO:0007669"/>
    <property type="project" value="InterPro"/>
</dbReference>
<dbReference type="CDD" id="cd09603">
    <property type="entry name" value="M1_APN_like"/>
    <property type="match status" value="1"/>
</dbReference>
<evidence type="ECO:0000256" key="7">
    <source>
        <dbReference type="ARBA" id="ARBA00022723"/>
    </source>
</evidence>
<evidence type="ECO:0000256" key="12">
    <source>
        <dbReference type="ARBA" id="ARBA00031533"/>
    </source>
</evidence>
<comment type="similarity">
    <text evidence="3">Belongs to the peptidase M1 family.</text>
</comment>
<evidence type="ECO:0000313" key="17">
    <source>
        <dbReference type="Proteomes" id="UP000262882"/>
    </source>
</evidence>
<keyword evidence="6" id="KW-0645">Protease</keyword>
<evidence type="ECO:0000313" key="16">
    <source>
        <dbReference type="EMBL" id="RFS85097.1"/>
    </source>
</evidence>
<dbReference type="Proteomes" id="UP000262882">
    <property type="component" value="Unassembled WGS sequence"/>
</dbReference>
<dbReference type="InterPro" id="IPR014782">
    <property type="entry name" value="Peptidase_M1_dom"/>
</dbReference>
<dbReference type="InterPro" id="IPR045357">
    <property type="entry name" value="Aminopeptidase_N-like_N"/>
</dbReference>
<keyword evidence="10" id="KW-0482">Metalloprotease</keyword>
<dbReference type="Pfam" id="PF01433">
    <property type="entry name" value="Peptidase_M1"/>
    <property type="match status" value="1"/>
</dbReference>
<evidence type="ECO:0000256" key="13">
    <source>
        <dbReference type="SAM" id="SignalP"/>
    </source>
</evidence>
<keyword evidence="8" id="KW-0378">Hydrolase</keyword>
<dbReference type="AlphaFoldDB" id="A0A372GIC0"/>
<dbReference type="InterPro" id="IPR050344">
    <property type="entry name" value="Peptidase_M1_aminopeptidases"/>
</dbReference>
<comment type="caution">
    <text evidence="16">The sequence shown here is derived from an EMBL/GenBank/DDBJ whole genome shotgun (WGS) entry which is preliminary data.</text>
</comment>
<evidence type="ECO:0000256" key="1">
    <source>
        <dbReference type="ARBA" id="ARBA00000098"/>
    </source>
</evidence>
<dbReference type="GO" id="GO:0008237">
    <property type="term" value="F:metallopeptidase activity"/>
    <property type="evidence" value="ECO:0007669"/>
    <property type="project" value="UniProtKB-KW"/>
</dbReference>
<feature type="chain" id="PRO_5016953851" description="Aminopeptidase N" evidence="13">
    <location>
        <begin position="29"/>
        <end position="478"/>
    </location>
</feature>
<reference evidence="16 17" key="1">
    <citation type="submission" date="2018-08" db="EMBL/GenBank/DDBJ databases">
        <title>Actinomadura spongicola sp. nov., isolated from marine sponge Leucetta chagosensis.</title>
        <authorList>
            <person name="Li L."/>
            <person name="Lin H.W."/>
        </authorList>
    </citation>
    <scope>NUCLEOTIDE SEQUENCE [LARGE SCALE GENOMIC DNA]</scope>
    <source>
        <strain evidence="16 17">LHW52907</strain>
    </source>
</reference>
<dbReference type="PANTHER" id="PTHR11533:SF297">
    <property type="entry name" value="AMINOPEPTIDASE N"/>
    <property type="match status" value="1"/>
</dbReference>
<evidence type="ECO:0000256" key="11">
    <source>
        <dbReference type="ARBA" id="ARBA00029811"/>
    </source>
</evidence>
<keyword evidence="7" id="KW-0479">Metal-binding</keyword>
<comment type="catalytic activity">
    <reaction evidence="1">
        <text>Release of an N-terminal amino acid, Xaa-|-Yaa- from a peptide, amide or arylamide. Xaa is preferably Ala, but may be most amino acids including Pro (slow action). When a terminal hydrophobic residue is followed by a prolyl residue, the two may be released as an intact Xaa-Pro dipeptide.</text>
        <dbReference type="EC" id="3.4.11.2"/>
    </reaction>
</comment>
<dbReference type="Gene3D" id="1.10.390.10">
    <property type="entry name" value="Neutral Protease Domain 2"/>
    <property type="match status" value="1"/>
</dbReference>
<evidence type="ECO:0000256" key="3">
    <source>
        <dbReference type="ARBA" id="ARBA00010136"/>
    </source>
</evidence>
<gene>
    <name evidence="16" type="ORF">D0T12_14370</name>
</gene>
<dbReference type="InterPro" id="IPR001930">
    <property type="entry name" value="Peptidase_M1"/>
</dbReference>
<organism evidence="16 17">
    <name type="scientific">Actinomadura spongiicola</name>
    <dbReference type="NCBI Taxonomy" id="2303421"/>
    <lineage>
        <taxon>Bacteria</taxon>
        <taxon>Bacillati</taxon>
        <taxon>Actinomycetota</taxon>
        <taxon>Actinomycetes</taxon>
        <taxon>Streptosporangiales</taxon>
        <taxon>Thermomonosporaceae</taxon>
        <taxon>Actinomadura</taxon>
    </lineage>
</organism>
<keyword evidence="17" id="KW-1185">Reference proteome</keyword>
<evidence type="ECO:0000256" key="6">
    <source>
        <dbReference type="ARBA" id="ARBA00022670"/>
    </source>
</evidence>
<dbReference type="GO" id="GO:0006508">
    <property type="term" value="P:proteolysis"/>
    <property type="evidence" value="ECO:0007669"/>
    <property type="project" value="UniProtKB-KW"/>
</dbReference>
<name>A0A372GIC0_9ACTN</name>
<dbReference type="OrthoDB" id="100605at2"/>
<dbReference type="EC" id="3.4.11.2" evidence="4"/>
<evidence type="ECO:0000256" key="10">
    <source>
        <dbReference type="ARBA" id="ARBA00023049"/>
    </source>
</evidence>
<dbReference type="EMBL" id="QVNQ01000004">
    <property type="protein sequence ID" value="RFS85097.1"/>
    <property type="molecule type" value="Genomic_DNA"/>
</dbReference>
<dbReference type="GO" id="GO:0016285">
    <property type="term" value="F:alanyl aminopeptidase activity"/>
    <property type="evidence" value="ECO:0007669"/>
    <property type="project" value="UniProtKB-EC"/>
</dbReference>
<evidence type="ECO:0000256" key="2">
    <source>
        <dbReference type="ARBA" id="ARBA00001947"/>
    </source>
</evidence>
<dbReference type="RefSeq" id="WP_117400436.1">
    <property type="nucleotide sequence ID" value="NZ_QVNQ01000004.1"/>
</dbReference>
<dbReference type="InterPro" id="IPR027268">
    <property type="entry name" value="Peptidase_M4/M1_CTD_sf"/>
</dbReference>
<dbReference type="Gene3D" id="2.60.40.1730">
    <property type="entry name" value="tricorn interacting facor f3 domain"/>
    <property type="match status" value="1"/>
</dbReference>
<evidence type="ECO:0000259" key="15">
    <source>
        <dbReference type="Pfam" id="PF17900"/>
    </source>
</evidence>
<feature type="signal peptide" evidence="13">
    <location>
        <begin position="1"/>
        <end position="28"/>
    </location>
</feature>
<sequence>MNTTPRVLATVALGAATVLAVSAVPAVAAADRERARFSPGAPGAGDPYFPDMGNGGYDVAHYDIGLKYDPATKGIQAVTHLKARATANLSRFNLDFLGPLTISSLRVDGRTATYQRTGAQELVITPRKGLRKNRHFTVTVAYSGVPQTIKDPTLGTSGWIPTSDGAVMLNQPFGAATVFPVNDHPTDKATYTFVLSTPKDLTALANGDLRGKWTRNGWTTTRWVMGRPMASELSMLAIGKYDVLAGKTDTGVPNLTAVDHSLSVKPDDAEKFHDQTATVTDYLASLYGRYPFTSTGGIAVKAGVGYALETQGRPVYDLGRTPGGIPRGTLLAHEIGHQWFGDAVSPVRWADIWLNEGFARYSEWLYSEKFEGTPVQESFDAVYETPSDDRLWRGRVADPGRDNIFGSLVYDRGAMALHVLRTTVGDRTFFRLLKAWPAEYMHGNASTADFVRFAERLSRKDLDGWARTWLYSEGKPTL</sequence>
<dbReference type="SUPFAM" id="SSF55486">
    <property type="entry name" value="Metalloproteases ('zincins'), catalytic domain"/>
    <property type="match status" value="1"/>
</dbReference>
<dbReference type="Pfam" id="PF17900">
    <property type="entry name" value="Peptidase_M1_N"/>
    <property type="match status" value="1"/>
</dbReference>
<feature type="domain" description="Peptidase M1 membrane alanine aminopeptidase" evidence="14">
    <location>
        <begin position="330"/>
        <end position="469"/>
    </location>
</feature>
<evidence type="ECO:0000256" key="5">
    <source>
        <dbReference type="ARBA" id="ARBA00015611"/>
    </source>
</evidence>
<comment type="cofactor">
    <cofactor evidence="2">
        <name>Zn(2+)</name>
        <dbReference type="ChEBI" id="CHEBI:29105"/>
    </cofactor>
</comment>
<dbReference type="InterPro" id="IPR042097">
    <property type="entry name" value="Aminopeptidase_N-like_N_sf"/>
</dbReference>
<proteinExistence type="inferred from homology"/>
<dbReference type="SUPFAM" id="SSF63737">
    <property type="entry name" value="Leukotriene A4 hydrolase N-terminal domain"/>
    <property type="match status" value="1"/>
</dbReference>
<evidence type="ECO:0000256" key="8">
    <source>
        <dbReference type="ARBA" id="ARBA00022801"/>
    </source>
</evidence>
<keyword evidence="9" id="KW-0862">Zinc</keyword>
<dbReference type="PANTHER" id="PTHR11533">
    <property type="entry name" value="PROTEASE M1 ZINC METALLOPROTEASE"/>
    <property type="match status" value="1"/>
</dbReference>
<evidence type="ECO:0000256" key="9">
    <source>
        <dbReference type="ARBA" id="ARBA00022833"/>
    </source>
</evidence>
<accession>A0A372GIC0</accession>
<protein>
    <recommendedName>
        <fullName evidence="5">Aminopeptidase N</fullName>
        <ecNumber evidence="4">3.4.11.2</ecNumber>
    </recommendedName>
    <alternativeName>
        <fullName evidence="11">Alanine aminopeptidase</fullName>
    </alternativeName>
    <alternativeName>
        <fullName evidence="12">Lysyl aminopeptidase</fullName>
    </alternativeName>
</protein>
<evidence type="ECO:0000256" key="4">
    <source>
        <dbReference type="ARBA" id="ARBA00012564"/>
    </source>
</evidence>